<proteinExistence type="predicted"/>
<dbReference type="RefSeq" id="WP_125074362.1">
    <property type="nucleotide sequence ID" value="NZ_CP053792.1"/>
</dbReference>
<keyword evidence="1" id="KW-1133">Transmembrane helix</keyword>
<feature type="transmembrane region" description="Helical" evidence="1">
    <location>
        <begin position="96"/>
        <end position="117"/>
    </location>
</feature>
<evidence type="ECO:0000313" key="2">
    <source>
        <dbReference type="EMBL" id="VDC42803.1"/>
    </source>
</evidence>
<accession>A0A3P5XPZ0</accession>
<dbReference type="Pfam" id="PF18936">
    <property type="entry name" value="DUF5684"/>
    <property type="match status" value="1"/>
</dbReference>
<dbReference type="Proteomes" id="UP000280759">
    <property type="component" value="Unassembled WGS sequence"/>
</dbReference>
<feature type="transmembrane region" description="Helical" evidence="1">
    <location>
        <begin position="67"/>
        <end position="84"/>
    </location>
</feature>
<gene>
    <name evidence="2" type="ORF">FMV2238Y02_12750</name>
</gene>
<name>A0A3P5XPZ0_STRCB</name>
<keyword evidence="1" id="KW-0812">Transmembrane</keyword>
<evidence type="ECO:0008006" key="4">
    <source>
        <dbReference type="Google" id="ProtNLM"/>
    </source>
</evidence>
<feature type="transmembrane region" description="Helical" evidence="1">
    <location>
        <begin position="6"/>
        <end position="31"/>
    </location>
</feature>
<sequence>MTEDQAAVLVLGVYGMILALLLLSALLCLIANWRLFKRAGYKGWYSLIPFYAGFIKHKITFGEDNKWFYFIGWVIAIYYYYVHFCYVRAFGGSKGLAVFGLFFPGIATLIVAFGKVYTAEEYHPMPHLLNS</sequence>
<keyword evidence="3" id="KW-1185">Reference proteome</keyword>
<evidence type="ECO:0000313" key="3">
    <source>
        <dbReference type="Proteomes" id="UP000280759"/>
    </source>
</evidence>
<evidence type="ECO:0000256" key="1">
    <source>
        <dbReference type="SAM" id="Phobius"/>
    </source>
</evidence>
<keyword evidence="1" id="KW-0472">Membrane</keyword>
<organism evidence="2 3">
    <name type="scientific">Streptococcus canis</name>
    <dbReference type="NCBI Taxonomy" id="1329"/>
    <lineage>
        <taxon>Bacteria</taxon>
        <taxon>Bacillati</taxon>
        <taxon>Bacillota</taxon>
        <taxon>Bacilli</taxon>
        <taxon>Lactobacillales</taxon>
        <taxon>Streptococcaceae</taxon>
        <taxon>Streptococcus</taxon>
    </lineage>
</organism>
<dbReference type="InterPro" id="IPR043739">
    <property type="entry name" value="DUF5684"/>
</dbReference>
<dbReference type="AlphaFoldDB" id="A0A3P5XPZ0"/>
<reference evidence="2 3" key="1">
    <citation type="submission" date="2018-10" db="EMBL/GenBank/DDBJ databases">
        <authorList>
            <consortium name="Molecular Microbiology and Infection Unit (UMMI)"/>
            <person name="Machado M."/>
        </authorList>
    </citation>
    <scope>NUCLEOTIDE SEQUENCE [LARGE SCALE GENOMIC DNA]</scope>
    <source>
        <strain evidence="2">FMV2238.02</strain>
    </source>
</reference>
<dbReference type="EMBL" id="UXEP01000016">
    <property type="protein sequence ID" value="VDC42803.1"/>
    <property type="molecule type" value="Genomic_DNA"/>
</dbReference>
<protein>
    <recommendedName>
        <fullName evidence="4">DUF805 domain-containing protein</fullName>
    </recommendedName>
</protein>